<proteinExistence type="predicted"/>
<comment type="caution">
    <text evidence="3">The sequence shown here is derived from an EMBL/GenBank/DDBJ whole genome shotgun (WGS) entry which is preliminary data.</text>
</comment>
<evidence type="ECO:0000313" key="2">
    <source>
        <dbReference type="EMBL" id="CAF0836703.1"/>
    </source>
</evidence>
<dbReference type="SUPFAM" id="SSF50969">
    <property type="entry name" value="YVTN repeat-like/Quinoprotein amine dehydrogenase"/>
    <property type="match status" value="1"/>
</dbReference>
<dbReference type="Proteomes" id="UP000663860">
    <property type="component" value="Unassembled WGS sequence"/>
</dbReference>
<dbReference type="EMBL" id="CAJNOE010000064">
    <property type="protein sequence ID" value="CAF0844446.1"/>
    <property type="molecule type" value="Genomic_DNA"/>
</dbReference>
<reference evidence="3" key="1">
    <citation type="submission" date="2021-02" db="EMBL/GenBank/DDBJ databases">
        <authorList>
            <person name="Nowell W R."/>
        </authorList>
    </citation>
    <scope>NUCLEOTIDE SEQUENCE</scope>
</reference>
<dbReference type="OrthoDB" id="9999186at2759"/>
<dbReference type="EMBL" id="CAJNON010000035">
    <property type="protein sequence ID" value="CAF0836703.1"/>
    <property type="molecule type" value="Genomic_DNA"/>
</dbReference>
<dbReference type="InterPro" id="IPR011044">
    <property type="entry name" value="Quino_amine_DH_bsu"/>
</dbReference>
<evidence type="ECO:0000313" key="3">
    <source>
        <dbReference type="EMBL" id="CAF0844446.1"/>
    </source>
</evidence>
<accession>A0A813W1P7</accession>
<evidence type="ECO:0000313" key="4">
    <source>
        <dbReference type="EMBL" id="CAF3759831.1"/>
    </source>
</evidence>
<sequence>MLMQQYNQILSRSGWAVPLAICCILSTLLIIAGTIILSLIPVYVTPKDINYNVLSNKISFYTIYASDMIDGRSLTLSDTDDLSLQMEKNIPRSNKMMSIKSLRFLPQAVSTRSKRQTSDSTIICEQNTGLTGDLFATNDEVQLSSTCHSSNCHQGHLEKSENTIRNNNNRLTVNMKSTDNKTRSVNLAFCGFSTTDPYDRITSASKCTSETSTYVYLLDQDSNLFQFHPETFTVTFIAMINCSTTAYPYSMAIQRNGTAWVLFTDGSLYTFDVTNVQCQTTTYVAEQEGLILFGMHFATDGSNDNEKLYLSSDSSNPPFRLATLDIDTLEISIIGYYETISARAELTGTNDGKLFGLFEGAPYIIAEINRTNGEILSKTSQDMIQYTSDSSNFAFTTYSSNFFLFVGDNSFTDIFIYNLSTKITTKTTRISNGIVGSAVSTCL</sequence>
<keyword evidence="1" id="KW-1133">Transmembrane helix</keyword>
<keyword evidence="1" id="KW-0812">Transmembrane</keyword>
<dbReference type="AlphaFoldDB" id="A0A813W1P7"/>
<evidence type="ECO:0000256" key="1">
    <source>
        <dbReference type="SAM" id="Phobius"/>
    </source>
</evidence>
<protein>
    <submittedName>
        <fullName evidence="3">Uncharacterized protein</fullName>
    </submittedName>
</protein>
<evidence type="ECO:0000313" key="5">
    <source>
        <dbReference type="Proteomes" id="UP000663860"/>
    </source>
</evidence>
<name>A0A813W1P7_9BILA</name>
<organism evidence="3 5">
    <name type="scientific">Adineta steineri</name>
    <dbReference type="NCBI Taxonomy" id="433720"/>
    <lineage>
        <taxon>Eukaryota</taxon>
        <taxon>Metazoa</taxon>
        <taxon>Spiralia</taxon>
        <taxon>Gnathifera</taxon>
        <taxon>Rotifera</taxon>
        <taxon>Eurotatoria</taxon>
        <taxon>Bdelloidea</taxon>
        <taxon>Adinetida</taxon>
        <taxon>Adinetidae</taxon>
        <taxon>Adineta</taxon>
    </lineage>
</organism>
<dbReference type="Proteomes" id="UP000663891">
    <property type="component" value="Unassembled WGS sequence"/>
</dbReference>
<gene>
    <name evidence="3" type="ORF">IZO911_LOCUS9244</name>
    <name evidence="4" type="ORF">KXQ929_LOCUS14734</name>
    <name evidence="2" type="ORF">VCS650_LOCUS5905</name>
</gene>
<keyword evidence="1" id="KW-0472">Membrane</keyword>
<feature type="transmembrane region" description="Helical" evidence="1">
    <location>
        <begin position="21"/>
        <end position="44"/>
    </location>
</feature>
<dbReference type="EMBL" id="CAJOBB010000828">
    <property type="protein sequence ID" value="CAF3759831.1"/>
    <property type="molecule type" value="Genomic_DNA"/>
</dbReference>
<dbReference type="Proteomes" id="UP000663868">
    <property type="component" value="Unassembled WGS sequence"/>
</dbReference>